<comment type="similarity">
    <text evidence="1">Belongs to the bacterial ribosomal protein bL21 family.</text>
</comment>
<dbReference type="GO" id="GO:0003723">
    <property type="term" value="F:RNA binding"/>
    <property type="evidence" value="ECO:0007669"/>
    <property type="project" value="InterPro"/>
</dbReference>
<evidence type="ECO:0000256" key="1">
    <source>
        <dbReference type="ARBA" id="ARBA00008563"/>
    </source>
</evidence>
<keyword evidence="3" id="KW-0687">Ribonucleoprotein</keyword>
<dbReference type="KEGG" id="bfo:118417240"/>
<dbReference type="RefSeq" id="XP_035678602.1">
    <property type="nucleotide sequence ID" value="XM_035822709.1"/>
</dbReference>
<evidence type="ECO:0000313" key="6">
    <source>
        <dbReference type="RefSeq" id="XP_035678602.1"/>
    </source>
</evidence>
<organism evidence="5 6">
    <name type="scientific">Branchiostoma floridae</name>
    <name type="common">Florida lancelet</name>
    <name type="synonym">Amphioxus</name>
    <dbReference type="NCBI Taxonomy" id="7739"/>
    <lineage>
        <taxon>Eukaryota</taxon>
        <taxon>Metazoa</taxon>
        <taxon>Chordata</taxon>
        <taxon>Cephalochordata</taxon>
        <taxon>Leptocardii</taxon>
        <taxon>Amphioxiformes</taxon>
        <taxon>Branchiostomatidae</taxon>
        <taxon>Branchiostoma</taxon>
    </lineage>
</organism>
<dbReference type="InterPro" id="IPR036164">
    <property type="entry name" value="bL21-like_sf"/>
</dbReference>
<reference evidence="6" key="2">
    <citation type="submission" date="2025-08" db="UniProtKB">
        <authorList>
            <consortium name="RefSeq"/>
        </authorList>
    </citation>
    <scope>IDENTIFICATION</scope>
    <source>
        <strain evidence="6">S238N-H82</strain>
        <tissue evidence="6">Testes</tissue>
    </source>
</reference>
<name>A0A9J7MRX6_BRAFL</name>
<dbReference type="SUPFAM" id="SSF141091">
    <property type="entry name" value="L21p-like"/>
    <property type="match status" value="1"/>
</dbReference>
<evidence type="ECO:0000313" key="5">
    <source>
        <dbReference type="Proteomes" id="UP000001554"/>
    </source>
</evidence>
<dbReference type="InterPro" id="IPR001787">
    <property type="entry name" value="Ribosomal_bL21"/>
</dbReference>
<proteinExistence type="inferred from homology"/>
<dbReference type="GO" id="GO:0005762">
    <property type="term" value="C:mitochondrial large ribosomal subunit"/>
    <property type="evidence" value="ECO:0000318"/>
    <property type="project" value="GO_Central"/>
</dbReference>
<dbReference type="InterPro" id="IPR028909">
    <property type="entry name" value="bL21-like"/>
</dbReference>
<dbReference type="GO" id="GO:0003735">
    <property type="term" value="F:structural constituent of ribosome"/>
    <property type="evidence" value="ECO:0000318"/>
    <property type="project" value="GO_Central"/>
</dbReference>
<keyword evidence="2" id="KW-0689">Ribosomal protein</keyword>
<dbReference type="GeneID" id="118417240"/>
<dbReference type="Proteomes" id="UP000001554">
    <property type="component" value="Chromosome 6"/>
</dbReference>
<accession>A0A9J7MRX6</accession>
<dbReference type="Pfam" id="PF00829">
    <property type="entry name" value="Ribosomal_L21p"/>
    <property type="match status" value="1"/>
</dbReference>
<dbReference type="PANTHER" id="PTHR21349:SF0">
    <property type="entry name" value="LARGE RIBOSOMAL SUBUNIT PROTEIN BL21M"/>
    <property type="match status" value="1"/>
</dbReference>
<dbReference type="GO" id="GO:0006412">
    <property type="term" value="P:translation"/>
    <property type="evidence" value="ECO:0007669"/>
    <property type="project" value="InterPro"/>
</dbReference>
<reference evidence="5" key="1">
    <citation type="journal article" date="2020" name="Nat. Ecol. Evol.">
        <title>Deeply conserved synteny resolves early events in vertebrate evolution.</title>
        <authorList>
            <person name="Simakov O."/>
            <person name="Marletaz F."/>
            <person name="Yue J.X."/>
            <person name="O'Connell B."/>
            <person name="Jenkins J."/>
            <person name="Brandt A."/>
            <person name="Calef R."/>
            <person name="Tung C.H."/>
            <person name="Huang T.K."/>
            <person name="Schmutz J."/>
            <person name="Satoh N."/>
            <person name="Yu J.K."/>
            <person name="Putnam N.H."/>
            <person name="Green R.E."/>
            <person name="Rokhsar D.S."/>
        </authorList>
    </citation>
    <scope>NUCLEOTIDE SEQUENCE [LARGE SCALE GENOMIC DNA]</scope>
    <source>
        <strain evidence="5">S238N-H82</strain>
    </source>
</reference>
<dbReference type="NCBIfam" id="TIGR00061">
    <property type="entry name" value="L21"/>
    <property type="match status" value="1"/>
</dbReference>
<evidence type="ECO:0000256" key="2">
    <source>
        <dbReference type="ARBA" id="ARBA00022980"/>
    </source>
</evidence>
<keyword evidence="5" id="KW-1185">Reference proteome</keyword>
<dbReference type="PANTHER" id="PTHR21349">
    <property type="entry name" value="50S RIBOSOMAL PROTEIN L21"/>
    <property type="match status" value="1"/>
</dbReference>
<evidence type="ECO:0000256" key="4">
    <source>
        <dbReference type="ARBA" id="ARBA00044129"/>
    </source>
</evidence>
<evidence type="ECO:0000256" key="3">
    <source>
        <dbReference type="ARBA" id="ARBA00023274"/>
    </source>
</evidence>
<dbReference type="HAMAP" id="MF_01363">
    <property type="entry name" value="Ribosomal_bL21"/>
    <property type="match status" value="1"/>
</dbReference>
<gene>
    <name evidence="6" type="primary">LOC118417240</name>
</gene>
<sequence length="224" mass="25295">MAAPMRSRICWATKFLLDSSVIMKPRELSVTGARRLLPTAAVGMQGLTCQHTLHTSTCRLQDIDTPENLLKYRYKSLGIDRWNPPDIDPTSVEEHPAILEKVKEEMVSPDVGRLFAVVQVAGKQFKVTTDDLVLVQQEMFADPGERVRLEKVLLVGGNNFSLIGKPILSRDQVRIEATVIEKFMALPLVVYKFKKRKGYRKRRDHSQPCTVLRINSIEVAPNLG</sequence>
<dbReference type="OrthoDB" id="5994at2759"/>
<protein>
    <recommendedName>
        <fullName evidence="4">Large ribosomal subunit protein bL21m</fullName>
    </recommendedName>
</protein>
<dbReference type="AlphaFoldDB" id="A0A9J7MRX6"/>